<feature type="region of interest" description="Disordered" evidence="1">
    <location>
        <begin position="129"/>
        <end position="148"/>
    </location>
</feature>
<dbReference type="InterPro" id="IPR010633">
    <property type="entry name" value="Phage_lambda_GpZ"/>
</dbReference>
<protein>
    <submittedName>
        <fullName evidence="2">Uncharacterized protein</fullName>
    </submittedName>
</protein>
<dbReference type="EMBL" id="SSOB01000003">
    <property type="protein sequence ID" value="THF83723.1"/>
    <property type="molecule type" value="Genomic_DNA"/>
</dbReference>
<evidence type="ECO:0000256" key="1">
    <source>
        <dbReference type="SAM" id="MobiDB-lite"/>
    </source>
</evidence>
<proteinExistence type="predicted"/>
<comment type="caution">
    <text evidence="2">The sequence shown here is derived from an EMBL/GenBank/DDBJ whole genome shotgun (WGS) entry which is preliminary data.</text>
</comment>
<keyword evidence="3" id="KW-1185">Reference proteome</keyword>
<name>A0A4V3WGB9_9BACL</name>
<evidence type="ECO:0000313" key="3">
    <source>
        <dbReference type="Proteomes" id="UP000310636"/>
    </source>
</evidence>
<dbReference type="OrthoDB" id="5518677at2"/>
<dbReference type="Proteomes" id="UP000310636">
    <property type="component" value="Unassembled WGS sequence"/>
</dbReference>
<organism evidence="2 3">
    <name type="scientific">Cohnella fermenti</name>
    <dbReference type="NCBI Taxonomy" id="2565925"/>
    <lineage>
        <taxon>Bacteria</taxon>
        <taxon>Bacillati</taxon>
        <taxon>Bacillota</taxon>
        <taxon>Bacilli</taxon>
        <taxon>Bacillales</taxon>
        <taxon>Paenibacillaceae</taxon>
        <taxon>Cohnella</taxon>
    </lineage>
</organism>
<feature type="compositionally biased region" description="Basic residues" evidence="1">
    <location>
        <begin position="129"/>
        <end position="140"/>
    </location>
</feature>
<sequence>MKVKGLSAAKRDIKKMRDQMQAAASTALNRVGKGVMTEASSKVRETYNIKDQDVKAAFSPLYSAPGAGEVRIKAKGSNLPLLHYKLTPKAPNPRKPKAVTVAVRRGEKKRLKTAYLHPGSGRLRVLKRQKPTGQSGRRRVRNEEGDYPELPIEEIHGPAVPRMLNEPQVIKHIEEQAGERMLKQLDHEIKRILR</sequence>
<gene>
    <name evidence="2" type="ORF">E6C55_03260</name>
</gene>
<dbReference type="Pfam" id="PF06763">
    <property type="entry name" value="Minor_tail_Z"/>
    <property type="match status" value="1"/>
</dbReference>
<dbReference type="RefSeq" id="WP_136368352.1">
    <property type="nucleotide sequence ID" value="NZ_SSOB01000003.1"/>
</dbReference>
<reference evidence="2 3" key="1">
    <citation type="submission" date="2019-04" db="EMBL/GenBank/DDBJ databases">
        <title>Cohnella sp. nov. isolated from preserved vegetables.</title>
        <authorList>
            <person name="Lin S.-Y."/>
            <person name="Hung M.-H."/>
            <person name="Young C.-C."/>
        </authorList>
    </citation>
    <scope>NUCLEOTIDE SEQUENCE [LARGE SCALE GENOMIC DNA]</scope>
    <source>
        <strain evidence="2 3">CC-MHH1044</strain>
    </source>
</reference>
<accession>A0A4V3WGB9</accession>
<dbReference type="AlphaFoldDB" id="A0A4V3WGB9"/>
<evidence type="ECO:0000313" key="2">
    <source>
        <dbReference type="EMBL" id="THF83723.1"/>
    </source>
</evidence>